<gene>
    <name evidence="5" type="ORF">NVIE_009130</name>
</gene>
<keyword evidence="5" id="KW-0347">Helicase</keyword>
<dbReference type="STRING" id="926571.NVIE_009130"/>
<feature type="domain" description="Zinc-ribbon" evidence="3">
    <location>
        <begin position="5"/>
        <end position="24"/>
    </location>
</feature>
<evidence type="ECO:0000259" key="4">
    <source>
        <dbReference type="Pfam" id="PF18741"/>
    </source>
</evidence>
<dbReference type="InterPro" id="IPR025103">
    <property type="entry name" value="DUF4011"/>
</dbReference>
<dbReference type="Pfam" id="PF13086">
    <property type="entry name" value="AAA_11"/>
    <property type="match status" value="1"/>
</dbReference>
<dbReference type="InterPro" id="IPR049468">
    <property type="entry name" value="Restrct_endonuc-II-like_dom"/>
</dbReference>
<feature type="domain" description="Restriction endonuclease type II-like" evidence="4">
    <location>
        <begin position="1237"/>
        <end position="1334"/>
    </location>
</feature>
<feature type="domain" description="DNA2/NAM7 helicase-like C-terminal" evidence="2">
    <location>
        <begin position="981"/>
        <end position="1174"/>
    </location>
</feature>
<dbReference type="Pfam" id="PF13087">
    <property type="entry name" value="AAA_12"/>
    <property type="match status" value="1"/>
</dbReference>
<dbReference type="InterPro" id="IPR011335">
    <property type="entry name" value="Restrct_endonuc-II-like"/>
</dbReference>
<dbReference type="Pfam" id="PF18741">
    <property type="entry name" value="MTES_1575"/>
    <property type="match status" value="1"/>
</dbReference>
<evidence type="ECO:0000259" key="3">
    <source>
        <dbReference type="Pfam" id="PF13240"/>
    </source>
</evidence>
<dbReference type="HOGENOM" id="CLU_000788_4_0_2"/>
<evidence type="ECO:0000259" key="1">
    <source>
        <dbReference type="Pfam" id="PF13086"/>
    </source>
</evidence>
<dbReference type="SUPFAM" id="SSF52980">
    <property type="entry name" value="Restriction endonuclease-like"/>
    <property type="match status" value="1"/>
</dbReference>
<evidence type="ECO:0000313" key="5">
    <source>
        <dbReference type="EMBL" id="AIC15138.1"/>
    </source>
</evidence>
<evidence type="ECO:0000313" key="6">
    <source>
        <dbReference type="Proteomes" id="UP000027093"/>
    </source>
</evidence>
<dbReference type="Proteomes" id="UP000027093">
    <property type="component" value="Chromosome"/>
</dbReference>
<dbReference type="Gene3D" id="3.40.960.10">
    <property type="entry name" value="VSR Endonuclease"/>
    <property type="match status" value="1"/>
</dbReference>
<dbReference type="InterPro" id="IPR047187">
    <property type="entry name" value="SF1_C_Upf1"/>
</dbReference>
<dbReference type="InterPro" id="IPR026870">
    <property type="entry name" value="Zinc_ribbon_dom"/>
</dbReference>
<protein>
    <submittedName>
        <fullName evidence="5">Putative superfamily I DNA and RNA helicase</fullName>
    </submittedName>
</protein>
<keyword evidence="5" id="KW-0547">Nucleotide-binding</keyword>
<dbReference type="Pfam" id="PF13195">
    <property type="entry name" value="DUF4011"/>
    <property type="match status" value="1"/>
</dbReference>
<feature type="domain" description="DNA2/NAM7 helicase helicase" evidence="1">
    <location>
        <begin position="400"/>
        <end position="463"/>
    </location>
</feature>
<keyword evidence="6" id="KW-1185">Reference proteome</keyword>
<dbReference type="InterPro" id="IPR041677">
    <property type="entry name" value="DNA2/NAM7_AAA_11"/>
</dbReference>
<sequence length="1348" mass="153014">MVLPYCTNCGQQIPDKANFCPTCGVRQNWTQAQSVAAEAKVGSEVPSDVRAGDFPQTSMQAKTVDNDAQQSALYKKLERYRDKLLQIESRNRSITLRRIYDKWCFDLSKIIVRGSSLAEKVAERALLGKNGVCVVADSDDSELAEKSKVKLKSLYRNITQVERETGLKDNYLGFPFLEGHIGQDTYVRAPLVLFPMSLERRENGKPPGWYASFSKDKSPILNRALLVALKKIGGYSFSESFYDEFEDLLDLADERQNLNNGDKGTGKNHDVESLFLQGLIDLLIRNNIPLKSSENRLEKIETLEPVSSQDESTMPRQGLHLVNFKIIGNFPQGNTAIYADYEELLKKVLSGEINLGVIDDLLEAPATEDIWSEGNGDKEAESVVLDDISAMDLNIALDSDSSQDSVIVAAHNNECTVVRGPPGTGKSQVIVNLIADALAKGKKVLVICQKRAALDVVYQRLDKVGLGKYAALLHDPVTDRQELYQQLGRLLSPTGINSVNPGSMKSRFDAVSQEIDKIVGMQRRIVDALWKEYFGGLTVHQLYIAAKPGYVPRLDLSKIAASTSYLDLPQLLEAIKNAEDSCKRFDNITHPWVHRKDFSVLGFNDKNGISEILRTLVTQLGSKEPEPLVASTMHDQNVLLEALRILESERGMFRKLKGRWVEAHSNAKRILGVQDVRDDPLWVTRMIQRAKGGLEIWRNIENLSKYLNESGFDGINSMISTGRLADLHSRFSEMHESLADFDALQAYDARKAAMTPMQRKVLQECTMKLMSETNWADVVREEFYAHWIDYIERENPALKGQPFETYLQNRERLAKLLKEHKNLVVQRIAAQIEAGIVKPGLTPGGKRSYRAEYVQWSKLADEFDKKRHVLPVRMLIEKYESVIFNVAPCWLVSPEAASTIFPLKRNLFDFIIFDEASQSAVERSLPSLYRGGNVVIMGDEKQLRPFDLFRVRDDDESLEEELVDETMLSESLLVLAKRIYGPRYLAWHYRSKYQELIDFSNHAFYDGHLQVSPNILKVPAEPPIRWIQCGNGVWTDRKNIPEAELVIDEVKRILTDDRKNTKHQSIGIITFNESQQIAILDEIDRRRKQDPEFDTLYGEAENPESNLLDDRPFVKNIENVQGDERDIIIFSVGYARDPDGNLHIRFGSLNQEGGENRLNVAVTRARKEIVVVCSIDPDELRTDAAKNSGPKRLKDYLRYAKAISENNRQSAGVILASLYNGFKRENSASGFLFESPFEEMVHDRLTQIGYTVDTQVGYSGYKIDLAVVHPDEPFRYIIGIECDGATFHSAKSTRERDVMRQEFLESRGWVVERIWSRNWWRNPRGEIERIRDRIEGLRGQSAGRITKE</sequence>
<keyword evidence="5" id="KW-0067">ATP-binding</keyword>
<dbReference type="FunFam" id="3.40.960.10:FF:000002">
    <property type="entry name" value="DNA helicase related protein"/>
    <property type="match status" value="1"/>
</dbReference>
<dbReference type="InterPro" id="IPR045055">
    <property type="entry name" value="DNA2/NAM7-like"/>
</dbReference>
<dbReference type="InterPro" id="IPR041679">
    <property type="entry name" value="DNA2/NAM7-like_C"/>
</dbReference>
<dbReference type="GO" id="GO:0004386">
    <property type="term" value="F:helicase activity"/>
    <property type="evidence" value="ECO:0007669"/>
    <property type="project" value="UniProtKB-KW"/>
</dbReference>
<dbReference type="SUPFAM" id="SSF52540">
    <property type="entry name" value="P-loop containing nucleoside triphosphate hydrolases"/>
    <property type="match status" value="1"/>
</dbReference>
<dbReference type="InterPro" id="IPR027417">
    <property type="entry name" value="P-loop_NTPase"/>
</dbReference>
<dbReference type="PANTHER" id="PTHR10887">
    <property type="entry name" value="DNA2/NAM7 HELICASE FAMILY"/>
    <property type="match status" value="1"/>
</dbReference>
<accession>A0A060HHV4</accession>
<evidence type="ECO:0000259" key="2">
    <source>
        <dbReference type="Pfam" id="PF13087"/>
    </source>
</evidence>
<name>A0A060HHV4_9ARCH</name>
<dbReference type="EMBL" id="CP007536">
    <property type="protein sequence ID" value="AIC15138.1"/>
    <property type="molecule type" value="Genomic_DNA"/>
</dbReference>
<dbReference type="Gene3D" id="3.40.50.300">
    <property type="entry name" value="P-loop containing nucleotide triphosphate hydrolases"/>
    <property type="match status" value="3"/>
</dbReference>
<keyword evidence="5" id="KW-0378">Hydrolase</keyword>
<dbReference type="Pfam" id="PF13240">
    <property type="entry name" value="Zn_Ribbon_1"/>
    <property type="match status" value="1"/>
</dbReference>
<reference evidence="5 6" key="1">
    <citation type="journal article" date="2014" name="Int. J. Syst. Evol. Microbiol.">
        <title>Nitrososphaera viennensis gen. nov., sp. nov., an aerobic and mesophilic, ammonia-oxidizing archaeon from soil and a member of the archaeal phylum Thaumarchaeota.</title>
        <authorList>
            <person name="Stieglmeier M."/>
            <person name="Klingl A."/>
            <person name="Alves R.J."/>
            <person name="Rittmann S.K."/>
            <person name="Melcher M."/>
            <person name="Leisch N."/>
            <person name="Schleper C."/>
        </authorList>
    </citation>
    <scope>NUCLEOTIDE SEQUENCE [LARGE SCALE GENOMIC DNA]</scope>
    <source>
        <strain evidence="5">EN76</strain>
    </source>
</reference>
<proteinExistence type="predicted"/>
<organism evidence="5 6">
    <name type="scientific">Nitrososphaera viennensis EN76</name>
    <dbReference type="NCBI Taxonomy" id="926571"/>
    <lineage>
        <taxon>Archaea</taxon>
        <taxon>Nitrososphaerota</taxon>
        <taxon>Nitrososphaeria</taxon>
        <taxon>Nitrososphaerales</taxon>
        <taxon>Nitrososphaeraceae</taxon>
        <taxon>Nitrososphaera</taxon>
    </lineage>
</organism>
<dbReference type="KEGG" id="nvn:NVIE_009130"/>
<dbReference type="CDD" id="cd18808">
    <property type="entry name" value="SF1_C_Upf1"/>
    <property type="match status" value="1"/>
</dbReference>